<dbReference type="RefSeq" id="XP_001382392.2">
    <property type="nucleotide sequence ID" value="XM_001382355.1"/>
</dbReference>
<dbReference type="eggNOG" id="ENOG502QSA6">
    <property type="taxonomic scope" value="Eukaryota"/>
</dbReference>
<name>A3LNP6_PICST</name>
<keyword evidence="3" id="KW-1185">Reference proteome</keyword>
<dbReference type="HOGENOM" id="CLU_018929_0_0_1"/>
<dbReference type="KEGG" id="pic:PICST_34948"/>
<accession>A3LNP6</accession>
<organism evidence="2 3">
    <name type="scientific">Scheffersomyces stipitis (strain ATCC 58785 / CBS 6054 / NBRC 10063 / NRRL Y-11545)</name>
    <name type="common">Yeast</name>
    <name type="synonym">Pichia stipitis</name>
    <dbReference type="NCBI Taxonomy" id="322104"/>
    <lineage>
        <taxon>Eukaryota</taxon>
        <taxon>Fungi</taxon>
        <taxon>Dikarya</taxon>
        <taxon>Ascomycota</taxon>
        <taxon>Saccharomycotina</taxon>
        <taxon>Pichiomycetes</taxon>
        <taxon>Debaryomycetaceae</taxon>
        <taxon>Scheffersomyces</taxon>
    </lineage>
</organism>
<dbReference type="AlphaFoldDB" id="A3LNP6"/>
<evidence type="ECO:0000313" key="2">
    <source>
        <dbReference type="EMBL" id="ABN64363.2"/>
    </source>
</evidence>
<dbReference type="OMA" id="DHLFKQY"/>
<feature type="region of interest" description="Disordered" evidence="1">
    <location>
        <begin position="553"/>
        <end position="602"/>
    </location>
</feature>
<feature type="region of interest" description="Disordered" evidence="1">
    <location>
        <begin position="128"/>
        <end position="153"/>
    </location>
</feature>
<dbReference type="InParanoid" id="A3LNP6"/>
<sequence>MTTLVSPAHTQFSRRVSFNNLHHDDCDGLQNALAKPTSPKNSLSAAAGPIDVTFGYGSAVLNDIQKAYNNSTYMPVKKKLRLPDPPSKSILKNKVSPQQLEFNEKNGINFDDFSDKTINYHEDLDSAVDDSEEPVSSGNSLVVPGAGANKGRRKSYSEMTNEELMALDPQFQTTRSKTQNVDKFKFDSQKMYYLPSTRRSSTAAAAAAAAAAKLVEYPTSNENNYNSISLTVKHDQFDTILVNRTLLSVISGRRHTWNALDWLFLIDQDGHKLAHPDPSSSFLTDGDYLIIASIIPVKFIKELAKKNRKQTLDEYLYNKCEKLLNYIMSTPMLRESNLKLKITVEFIPDIEVDSSVFKPCVGSKYMLQHLFKQYQPNLMIIGNKSSNLNFKYPIKIKRQNERDEYLIKLSSYIVKYSTVPVILVGSSTKFHNDYYSAHSSDASSIESVESFNGDQLDAQRDFEEKLKHIEEIPNNYEDKFRDIIALISDNALNEATSYLSAISSKDDSVKINSKVHAIYRSQTTSTNSNDRIYKVKSMISYNEEDEAKNDKLIKQLKQKRRSSASKSVSGVSSSSDSSLTAPKETEAPGKKKSIWKKFGFKK</sequence>
<evidence type="ECO:0000313" key="3">
    <source>
        <dbReference type="Proteomes" id="UP000002258"/>
    </source>
</evidence>
<dbReference type="FunCoup" id="A3LNP6">
    <property type="interactions" value="91"/>
</dbReference>
<dbReference type="EMBL" id="CP000496">
    <property type="protein sequence ID" value="ABN64363.2"/>
    <property type="molecule type" value="Genomic_DNA"/>
</dbReference>
<gene>
    <name evidence="2" type="ORF">PICST_34948</name>
</gene>
<dbReference type="OrthoDB" id="4068467at2759"/>
<dbReference type="Proteomes" id="UP000002258">
    <property type="component" value="Chromosome 2"/>
</dbReference>
<feature type="compositionally biased region" description="Low complexity" evidence="1">
    <location>
        <begin position="564"/>
        <end position="578"/>
    </location>
</feature>
<feature type="compositionally biased region" description="Basic residues" evidence="1">
    <location>
        <begin position="554"/>
        <end position="563"/>
    </location>
</feature>
<proteinExistence type="predicted"/>
<evidence type="ECO:0000256" key="1">
    <source>
        <dbReference type="SAM" id="MobiDB-lite"/>
    </source>
</evidence>
<feature type="compositionally biased region" description="Basic residues" evidence="1">
    <location>
        <begin position="590"/>
        <end position="602"/>
    </location>
</feature>
<dbReference type="GeneID" id="4836735"/>
<reference evidence="2 3" key="1">
    <citation type="journal article" date="2007" name="Nat. Biotechnol.">
        <title>Genome sequence of the lignocellulose-bioconverting and xylose-fermenting yeast Pichia stipitis.</title>
        <authorList>
            <person name="Jeffries T.W."/>
            <person name="Grigoriev I.V."/>
            <person name="Grimwood J."/>
            <person name="Laplaza J.M."/>
            <person name="Aerts A."/>
            <person name="Salamov A."/>
            <person name="Schmutz J."/>
            <person name="Lindquist E."/>
            <person name="Dehal P."/>
            <person name="Shapiro H."/>
            <person name="Jin Y.S."/>
            <person name="Passoth V."/>
            <person name="Richardson P.M."/>
        </authorList>
    </citation>
    <scope>NUCLEOTIDE SEQUENCE [LARGE SCALE GENOMIC DNA]</scope>
    <source>
        <strain evidence="3">ATCC 58785 / CBS 6054 / NBRC 10063 / NRRL Y-11545</strain>
    </source>
</reference>
<protein>
    <submittedName>
        <fullName evidence="2">Uncharacterized protein</fullName>
    </submittedName>
</protein>